<dbReference type="SUPFAM" id="SSF55347">
    <property type="entry name" value="Glyceraldehyde-3-phosphate dehydrogenase-like, C-terminal domain"/>
    <property type="match status" value="1"/>
</dbReference>
<reference evidence="6" key="1">
    <citation type="submission" date="2017-09" db="EMBL/GenBank/DDBJ databases">
        <authorList>
            <person name="Varghese N."/>
            <person name="Submissions S."/>
        </authorList>
    </citation>
    <scope>NUCLEOTIDE SEQUENCE [LARGE SCALE GENOMIC DNA]</scope>
    <source>
        <strain evidence="6">CGMCC 1.12803</strain>
    </source>
</reference>
<dbReference type="GO" id="GO:0050661">
    <property type="term" value="F:NADP binding"/>
    <property type="evidence" value="ECO:0007669"/>
    <property type="project" value="InterPro"/>
</dbReference>
<dbReference type="Gene3D" id="3.40.50.720">
    <property type="entry name" value="NAD(P)-binding Rossmann-like Domain"/>
    <property type="match status" value="1"/>
</dbReference>
<dbReference type="PANTHER" id="PTHR43454">
    <property type="entry name" value="GLYCERALDEHYDE-3-PHOSPHATE DEHYDROGENASE"/>
    <property type="match status" value="1"/>
</dbReference>
<dbReference type="InterPro" id="IPR020828">
    <property type="entry name" value="GlycerAld_3-P_DH_NAD(P)-bd"/>
</dbReference>
<dbReference type="InterPro" id="IPR020830">
    <property type="entry name" value="GlycerAld_3-P_DH_AS"/>
</dbReference>
<evidence type="ECO:0000313" key="5">
    <source>
        <dbReference type="EMBL" id="SOD11678.1"/>
    </source>
</evidence>
<dbReference type="Pfam" id="PF00044">
    <property type="entry name" value="Gp_dh_N"/>
    <property type="match status" value="1"/>
</dbReference>
<dbReference type="Gene3D" id="3.30.360.10">
    <property type="entry name" value="Dihydrodipicolinate Reductase, domain 2"/>
    <property type="match status" value="1"/>
</dbReference>
<dbReference type="InterPro" id="IPR036291">
    <property type="entry name" value="NAD(P)-bd_dom_sf"/>
</dbReference>
<dbReference type="CDD" id="cd05214">
    <property type="entry name" value="GAPDH_I_N"/>
    <property type="match status" value="1"/>
</dbReference>
<keyword evidence="2" id="KW-0560">Oxidoreductase</keyword>
<dbReference type="GO" id="GO:0006006">
    <property type="term" value="P:glucose metabolic process"/>
    <property type="evidence" value="ECO:0007669"/>
    <property type="project" value="InterPro"/>
</dbReference>
<name>A0A285ZPX3_9SPHI</name>
<dbReference type="InterPro" id="IPR020831">
    <property type="entry name" value="GlycerAld/Erythrose_P_DH"/>
</dbReference>
<dbReference type="InterPro" id="IPR006424">
    <property type="entry name" value="Glyceraldehyde-3-P_DH_1"/>
</dbReference>
<evidence type="ECO:0000313" key="6">
    <source>
        <dbReference type="Proteomes" id="UP000219281"/>
    </source>
</evidence>
<keyword evidence="6" id="KW-1185">Reference proteome</keyword>
<organism evidence="5 6">
    <name type="scientific">Pedobacter xixiisoli</name>
    <dbReference type="NCBI Taxonomy" id="1476464"/>
    <lineage>
        <taxon>Bacteria</taxon>
        <taxon>Pseudomonadati</taxon>
        <taxon>Bacteroidota</taxon>
        <taxon>Sphingobacteriia</taxon>
        <taxon>Sphingobacteriales</taxon>
        <taxon>Sphingobacteriaceae</taxon>
        <taxon>Pedobacter</taxon>
    </lineage>
</organism>
<protein>
    <submittedName>
        <fullName evidence="5">Glyceraldehyde 3-phosphate dehydrogenase</fullName>
    </submittedName>
</protein>
<dbReference type="CDD" id="cd18126">
    <property type="entry name" value="GAPDH_I_C"/>
    <property type="match status" value="1"/>
</dbReference>
<dbReference type="SUPFAM" id="SSF51735">
    <property type="entry name" value="NAD(P)-binding Rossmann-fold domains"/>
    <property type="match status" value="1"/>
</dbReference>
<comment type="similarity">
    <text evidence="1 3">Belongs to the glyceraldehyde-3-phosphate dehydrogenase family.</text>
</comment>
<sequence length="502" mass="55883">MGTRSIFFTFAAFLTKIISCMSNKYQSEFQNWIEKEKKALELIKCVGHLWFDRSIELVLFRKPLFDVGSSEILAYHQYAKEISGKDISIYETLELANTIAKSSLAPSRIDVGRLASEWLDESNTQSSMHDFIISKLGKHIGKDKINLKPKDVVLYGFGRIGRIAARELIVQAGKGEQLRLRAIVTRSYSDEELTKRAELLRTDSIHGPFNGTIIEDHENRALIINGQTIYLIAVKNPEDADYTAYGINDALVIDNTGVFRDREGLSRHLSAKGVSKVLLTAPAKGDIPNIVTGINDTDFDFKEENIFSNASCTTNAIIPVLKVVEESFGIEKGHIETVHSYTNDQNLLDNYHKKYRRGRSAALNLVITETGADKAVAKVLPQLTGKLTGNAVRVPTPNVSLAILNLSLNQETTREEVAEVLKQASLFGNLSEQLEYSVSNELVSTDLIGNSHASIIDGPATILSKDGKSVILYAWYDNEYGYTRQVIRLAKKIAGVVRLTYY</sequence>
<evidence type="ECO:0000256" key="3">
    <source>
        <dbReference type="RuleBase" id="RU000397"/>
    </source>
</evidence>
<dbReference type="InterPro" id="IPR020829">
    <property type="entry name" value="GlycerAld_3-P_DH_cat"/>
</dbReference>
<gene>
    <name evidence="5" type="ORF">SAMN06297358_0277</name>
</gene>
<dbReference type="Pfam" id="PF02800">
    <property type="entry name" value="Gp_dh_C"/>
    <property type="match status" value="1"/>
</dbReference>
<dbReference type="FunFam" id="3.30.360.10:FF:000002">
    <property type="entry name" value="Glyceraldehyde-3-phosphate dehydrogenase"/>
    <property type="match status" value="1"/>
</dbReference>
<accession>A0A285ZPX3</accession>
<dbReference type="NCBIfam" id="TIGR01534">
    <property type="entry name" value="GAPDH-I"/>
    <property type="match status" value="1"/>
</dbReference>
<evidence type="ECO:0000259" key="4">
    <source>
        <dbReference type="SMART" id="SM00846"/>
    </source>
</evidence>
<dbReference type="PROSITE" id="PS00071">
    <property type="entry name" value="GAPDH"/>
    <property type="match status" value="1"/>
</dbReference>
<evidence type="ECO:0000256" key="2">
    <source>
        <dbReference type="ARBA" id="ARBA00023002"/>
    </source>
</evidence>
<proteinExistence type="inferred from homology"/>
<dbReference type="Proteomes" id="UP000219281">
    <property type="component" value="Unassembled WGS sequence"/>
</dbReference>
<evidence type="ECO:0000256" key="1">
    <source>
        <dbReference type="ARBA" id="ARBA00007406"/>
    </source>
</evidence>
<dbReference type="NCBIfam" id="NF006139">
    <property type="entry name" value="PRK08289.1"/>
    <property type="match status" value="1"/>
</dbReference>
<dbReference type="SMART" id="SM00846">
    <property type="entry name" value="Gp_dh_N"/>
    <property type="match status" value="1"/>
</dbReference>
<dbReference type="PANTHER" id="PTHR43454:SF1">
    <property type="entry name" value="GLYCERALDEHYDE 3-PHOSPHATE DEHYDROGENASE NAD(P) BINDING DOMAIN-CONTAINING PROTEIN"/>
    <property type="match status" value="1"/>
</dbReference>
<feature type="domain" description="Glyceraldehyde 3-phosphate dehydrogenase NAD(P) binding" evidence="4">
    <location>
        <begin position="150"/>
        <end position="312"/>
    </location>
</feature>
<dbReference type="GO" id="GO:0051287">
    <property type="term" value="F:NAD binding"/>
    <property type="evidence" value="ECO:0007669"/>
    <property type="project" value="InterPro"/>
</dbReference>
<dbReference type="PRINTS" id="PR00078">
    <property type="entry name" value="G3PDHDRGNASE"/>
</dbReference>
<dbReference type="EMBL" id="OCMT01000001">
    <property type="protein sequence ID" value="SOD11678.1"/>
    <property type="molecule type" value="Genomic_DNA"/>
</dbReference>
<dbReference type="AlphaFoldDB" id="A0A285ZPX3"/>
<dbReference type="GO" id="GO:0016620">
    <property type="term" value="F:oxidoreductase activity, acting on the aldehyde or oxo group of donors, NAD or NADP as acceptor"/>
    <property type="evidence" value="ECO:0007669"/>
    <property type="project" value="InterPro"/>
</dbReference>